<accession>A0A845LBX9</accession>
<proteinExistence type="predicted"/>
<dbReference type="AlphaFoldDB" id="A0A845LBX9"/>
<gene>
    <name evidence="2" type="ORF">GTO89_14880</name>
</gene>
<dbReference type="Proteomes" id="UP000471031">
    <property type="component" value="Unassembled WGS sequence"/>
</dbReference>
<dbReference type="Pfam" id="PF14065">
    <property type="entry name" value="Pvc16_N"/>
    <property type="match status" value="1"/>
</dbReference>
<dbReference type="RefSeq" id="WP_161262880.1">
    <property type="nucleotide sequence ID" value="NZ_JAFBDC010000014.1"/>
</dbReference>
<dbReference type="InterPro" id="IPR025351">
    <property type="entry name" value="Pvc16_N"/>
</dbReference>
<evidence type="ECO:0000259" key="1">
    <source>
        <dbReference type="Pfam" id="PF14065"/>
    </source>
</evidence>
<protein>
    <submittedName>
        <fullName evidence="2">DUF4255 domain-containing protein</fullName>
    </submittedName>
</protein>
<sequence length="178" mass="19896">MALIGNYTVFADTANTLLKLLRENLTPDPIPKPEMIGFCSPYEKGDFRLALFLYEVKEARESYMPSVGMRLQPLKVYLRFMLTAFSTVDLMNRAIDEATILGKAMQVMHQQSLLKSSALTGTLAENGEELHITLDPLSFEEIAKLWSFADVTFKPSVSYTVGPIYLDTAQSGDTARVM</sequence>
<keyword evidence="3" id="KW-1185">Reference proteome</keyword>
<evidence type="ECO:0000313" key="3">
    <source>
        <dbReference type="Proteomes" id="UP000471031"/>
    </source>
</evidence>
<name>A0A845LBX9_HELGE</name>
<dbReference type="EMBL" id="WXEX01000014">
    <property type="protein sequence ID" value="MZP44317.1"/>
    <property type="molecule type" value="Genomic_DNA"/>
</dbReference>
<comment type="caution">
    <text evidence="2">The sequence shown here is derived from an EMBL/GenBank/DDBJ whole genome shotgun (WGS) entry which is preliminary data.</text>
</comment>
<organism evidence="2 3">
    <name type="scientific">Heliomicrobium gestii</name>
    <name type="common">Heliobacterium gestii</name>
    <dbReference type="NCBI Taxonomy" id="2699"/>
    <lineage>
        <taxon>Bacteria</taxon>
        <taxon>Bacillati</taxon>
        <taxon>Bacillota</taxon>
        <taxon>Clostridia</taxon>
        <taxon>Eubacteriales</taxon>
        <taxon>Heliobacteriaceae</taxon>
        <taxon>Heliomicrobium</taxon>
    </lineage>
</organism>
<feature type="domain" description="Pvc16 N-terminal" evidence="1">
    <location>
        <begin position="14"/>
        <end position="176"/>
    </location>
</feature>
<evidence type="ECO:0000313" key="2">
    <source>
        <dbReference type="EMBL" id="MZP44317.1"/>
    </source>
</evidence>
<reference evidence="2 3" key="1">
    <citation type="submission" date="2020-01" db="EMBL/GenBank/DDBJ databases">
        <title>Whole genome sequence of Heliobacterium gestii DSM 11169.</title>
        <authorList>
            <person name="Kyndt J.A."/>
            <person name="Meyer T.E."/>
        </authorList>
    </citation>
    <scope>NUCLEOTIDE SEQUENCE [LARGE SCALE GENOMIC DNA]</scope>
    <source>
        <strain evidence="2 3">DSM 11169</strain>
    </source>
</reference>
<dbReference type="OrthoDB" id="2651753at2"/>